<feature type="region of interest" description="Disordered" evidence="1">
    <location>
        <begin position="38"/>
        <end position="70"/>
    </location>
</feature>
<reference evidence="2 3" key="1">
    <citation type="submission" date="2016-04" db="EMBL/GenBank/DDBJ databases">
        <title>Complete genome of Pseudomonas fluorescens phage VSW-3.</title>
        <authorList>
            <person name="Zhang C.-J."/>
            <person name="Wei Y.-L."/>
            <person name="Ji X.-L."/>
        </authorList>
    </citation>
    <scope>NUCLEOTIDE SEQUENCE [LARGE SCALE GENOMIC DNA]</scope>
</reference>
<proteinExistence type="predicted"/>
<gene>
    <name evidence="2" type="ORF">VSW3_45</name>
</gene>
<keyword evidence="3" id="KW-1185">Reference proteome</keyword>
<evidence type="ECO:0000256" key="1">
    <source>
        <dbReference type="SAM" id="MobiDB-lite"/>
    </source>
</evidence>
<dbReference type="EMBL" id="KX066068">
    <property type="protein sequence ID" value="ANH51120.1"/>
    <property type="molecule type" value="Genomic_DNA"/>
</dbReference>
<evidence type="ECO:0000313" key="3">
    <source>
        <dbReference type="Proteomes" id="UP000222360"/>
    </source>
</evidence>
<dbReference type="Proteomes" id="UP000222360">
    <property type="component" value="Segment"/>
</dbReference>
<name>A0A173GCX4_9CAUD</name>
<dbReference type="OrthoDB" id="38696at10239"/>
<organism evidence="2 3">
    <name type="scientific">Pseudomonas phage VSW-3</name>
    <dbReference type="NCBI Taxonomy" id="1852562"/>
    <lineage>
        <taxon>Viruses</taxon>
        <taxon>Duplodnaviria</taxon>
        <taxon>Heunggongvirae</taxon>
        <taxon>Uroviricota</taxon>
        <taxon>Caudoviricetes</taxon>
        <taxon>Autographivirales</taxon>
        <taxon>Autonotataviridae</taxon>
        <taxon>Napahaivirus</taxon>
        <taxon>Napahaivirus VSW3</taxon>
    </lineage>
</organism>
<accession>A0A173GCX4</accession>
<evidence type="ECO:0000313" key="2">
    <source>
        <dbReference type="EMBL" id="ANH51120.1"/>
    </source>
</evidence>
<sequence>MIARTFNHGHVAMGSTLSITNGVTAEVRALILEREGRDKERRKAYRKSPTIRPGSSRDTFKDFTPPTYLA</sequence>
<protein>
    <submittedName>
        <fullName evidence="2">Uncharacterized protein</fullName>
    </submittedName>
</protein>